<accession>A0A6M3KRJ8</accession>
<name>A0A6M3KRJ8_9ZZZZ</name>
<organism evidence="1">
    <name type="scientific">viral metagenome</name>
    <dbReference type="NCBI Taxonomy" id="1070528"/>
    <lineage>
        <taxon>unclassified sequences</taxon>
        <taxon>metagenomes</taxon>
        <taxon>organismal metagenomes</taxon>
    </lineage>
</organism>
<dbReference type="EMBL" id="MT142523">
    <property type="protein sequence ID" value="QJA84084.1"/>
    <property type="molecule type" value="Genomic_DNA"/>
</dbReference>
<reference evidence="1" key="1">
    <citation type="submission" date="2020-03" db="EMBL/GenBank/DDBJ databases">
        <title>The deep terrestrial virosphere.</title>
        <authorList>
            <person name="Holmfeldt K."/>
            <person name="Nilsson E."/>
            <person name="Simone D."/>
            <person name="Lopez-Fernandez M."/>
            <person name="Wu X."/>
            <person name="de Brujin I."/>
            <person name="Lundin D."/>
            <person name="Andersson A."/>
            <person name="Bertilsson S."/>
            <person name="Dopson M."/>
        </authorList>
    </citation>
    <scope>NUCLEOTIDE SEQUENCE</scope>
    <source>
        <strain evidence="1">MM415A00229</strain>
    </source>
</reference>
<sequence>MNAGEVLQYLVSLSGRRDLVKQDGTTDNGGLFFINSGIRLLDLLQDNMQTVAWHFDSIVSGDYVVEVPYFRSIPDKTIYLISSTERVKVVEKDLFWITNNYTELSTSDQSCLAETNLINASFLITQPNVPSRVLISVRDKTLSLTVGTITIAGVDENGDNNTEVISIANGAGTYKSAYIWASIDTFTVGSAATLGGAGDETIEVVYPRATSSASPSYYARIPLGVSTQLQGMSTRKLRIFRDARHLHTNAGKFSGSETYEGLLLVPAANDFYTLEMMARFYSKQFSALTDTNYWSERFPELLILASIASIDSFYSNTQGYKDKLVSINLILNGIDEDIAIDSEGEGSQLENSWNN</sequence>
<proteinExistence type="predicted"/>
<gene>
    <name evidence="1" type="ORF">MM415A00229_0032</name>
</gene>
<dbReference type="AlphaFoldDB" id="A0A6M3KRJ8"/>
<protein>
    <submittedName>
        <fullName evidence="1">Uncharacterized protein</fullName>
    </submittedName>
</protein>
<evidence type="ECO:0000313" key="1">
    <source>
        <dbReference type="EMBL" id="QJA84084.1"/>
    </source>
</evidence>